<feature type="transmembrane region" description="Helical" evidence="8">
    <location>
        <begin position="148"/>
        <end position="169"/>
    </location>
</feature>
<feature type="transmembrane region" description="Helical" evidence="8">
    <location>
        <begin position="224"/>
        <end position="251"/>
    </location>
</feature>
<feature type="transmembrane region" description="Helical" evidence="8">
    <location>
        <begin position="181"/>
        <end position="203"/>
    </location>
</feature>
<keyword evidence="4" id="KW-1003">Cell membrane</keyword>
<name>A0ABU8NXJ5_9CORY</name>
<feature type="transmembrane region" description="Helical" evidence="8">
    <location>
        <begin position="271"/>
        <end position="298"/>
    </location>
</feature>
<feature type="transmembrane region" description="Helical" evidence="8">
    <location>
        <begin position="114"/>
        <end position="136"/>
    </location>
</feature>
<keyword evidence="6 8" id="KW-1133">Transmembrane helix</keyword>
<keyword evidence="7 8" id="KW-0472">Membrane</keyword>
<dbReference type="RefSeq" id="WP_337889404.1">
    <property type="nucleotide sequence ID" value="NZ_JBAHVI010000002.1"/>
</dbReference>
<dbReference type="Pfam" id="PF01032">
    <property type="entry name" value="FecCD"/>
    <property type="match status" value="1"/>
</dbReference>
<dbReference type="Proteomes" id="UP001359781">
    <property type="component" value="Unassembled WGS sequence"/>
</dbReference>
<proteinExistence type="inferred from homology"/>
<feature type="transmembrane region" description="Helical" evidence="8">
    <location>
        <begin position="81"/>
        <end position="102"/>
    </location>
</feature>
<evidence type="ECO:0000256" key="3">
    <source>
        <dbReference type="ARBA" id="ARBA00022448"/>
    </source>
</evidence>
<keyword evidence="3" id="KW-0813">Transport</keyword>
<evidence type="ECO:0000256" key="2">
    <source>
        <dbReference type="ARBA" id="ARBA00007935"/>
    </source>
</evidence>
<organism evidence="9 10">
    <name type="scientific">Corynebacterium mastitidis</name>
    <dbReference type="NCBI Taxonomy" id="161890"/>
    <lineage>
        <taxon>Bacteria</taxon>
        <taxon>Bacillati</taxon>
        <taxon>Actinomycetota</taxon>
        <taxon>Actinomycetes</taxon>
        <taxon>Mycobacteriales</taxon>
        <taxon>Corynebacteriaceae</taxon>
        <taxon>Corynebacterium</taxon>
    </lineage>
</organism>
<keyword evidence="5 8" id="KW-0812">Transmembrane</keyword>
<sequence>MSARTTPAPARVLRLGPVSWRINARLLACMAATAALLALGVCWAVTQGEYRMTLGQVVEVFAGGGTAIQRAVVFDMRLGRAVVACLVGAALAYSGALTQSVARNPLASPDILGITQGASLAAVTTIVFAGAGQGGVIEAGATTVMGTVGLPGAAIAGALLAALLIWLLAGPARNSMLQVMLIGAGMSIFLSAGVTWLLAYAQLDRAASARMWLTGSLNGRDWNHAWAPLAVLVVAVALGGWLAFQLSALVLGETTAHVLGHRVRVAQLVQLLTAVILAAVGVAAAGPIGFVAFVVPHLARALAGTPTPPLLFSALLGAALLLGADLLARVVLPWELPVGVVTAFLGAPFLLFMIFRTRREETI</sequence>
<dbReference type="EMBL" id="JBAHVJ010000001">
    <property type="protein sequence ID" value="MEJ4098976.1"/>
    <property type="molecule type" value="Genomic_DNA"/>
</dbReference>
<accession>A0ABU8NXJ5</accession>
<dbReference type="SUPFAM" id="SSF81345">
    <property type="entry name" value="ABC transporter involved in vitamin B12 uptake, BtuC"/>
    <property type="match status" value="1"/>
</dbReference>
<evidence type="ECO:0000256" key="8">
    <source>
        <dbReference type="SAM" id="Phobius"/>
    </source>
</evidence>
<dbReference type="PANTHER" id="PTHR30472">
    <property type="entry name" value="FERRIC ENTEROBACTIN TRANSPORT SYSTEM PERMEASE PROTEIN"/>
    <property type="match status" value="1"/>
</dbReference>
<comment type="caution">
    <text evidence="9">The sequence shown here is derived from an EMBL/GenBank/DDBJ whole genome shotgun (WGS) entry which is preliminary data.</text>
</comment>
<protein>
    <submittedName>
        <fullName evidence="9">Iron ABC transporter permease</fullName>
    </submittedName>
</protein>
<feature type="transmembrane region" description="Helical" evidence="8">
    <location>
        <begin position="310"/>
        <end position="332"/>
    </location>
</feature>
<evidence type="ECO:0000313" key="10">
    <source>
        <dbReference type="Proteomes" id="UP001359781"/>
    </source>
</evidence>
<evidence type="ECO:0000256" key="5">
    <source>
        <dbReference type="ARBA" id="ARBA00022692"/>
    </source>
</evidence>
<dbReference type="InterPro" id="IPR000522">
    <property type="entry name" value="ABC_transptr_permease_BtuC"/>
</dbReference>
<evidence type="ECO:0000256" key="6">
    <source>
        <dbReference type="ARBA" id="ARBA00022989"/>
    </source>
</evidence>
<comment type="similarity">
    <text evidence="2">Belongs to the binding-protein-dependent transport system permease family. FecCD subfamily.</text>
</comment>
<dbReference type="PANTHER" id="PTHR30472:SF24">
    <property type="entry name" value="FERRIC ENTEROBACTIN TRANSPORT SYSTEM PERMEASE PROTEIN FEPG"/>
    <property type="match status" value="1"/>
</dbReference>
<keyword evidence="10" id="KW-1185">Reference proteome</keyword>
<gene>
    <name evidence="9" type="ORF">V5S96_01145</name>
</gene>
<dbReference type="InterPro" id="IPR037294">
    <property type="entry name" value="ABC_BtuC-like"/>
</dbReference>
<dbReference type="CDD" id="cd06550">
    <property type="entry name" value="TM_ABC_iron-siderophores_like"/>
    <property type="match status" value="1"/>
</dbReference>
<dbReference type="Gene3D" id="1.10.3470.10">
    <property type="entry name" value="ABC transporter involved in vitamin B12 uptake, BtuC"/>
    <property type="match status" value="1"/>
</dbReference>
<evidence type="ECO:0000256" key="1">
    <source>
        <dbReference type="ARBA" id="ARBA00004651"/>
    </source>
</evidence>
<evidence type="ECO:0000256" key="4">
    <source>
        <dbReference type="ARBA" id="ARBA00022475"/>
    </source>
</evidence>
<comment type="subcellular location">
    <subcellularLocation>
        <location evidence="1">Cell membrane</location>
        <topology evidence="1">Multi-pass membrane protein</topology>
    </subcellularLocation>
</comment>
<reference evidence="9 10" key="1">
    <citation type="submission" date="2024-02" db="EMBL/GenBank/DDBJ databases">
        <title>Whole genome sequencing and characterization of Corynebacterium isolated from the ocular surface of dry eye disease sufferers.</title>
        <authorList>
            <person name="Naqvi M."/>
        </authorList>
    </citation>
    <scope>NUCLEOTIDE SEQUENCE [LARGE SCALE GENOMIC DNA]</scope>
    <source>
        <strain evidence="9 10">PCRF</strain>
    </source>
</reference>
<evidence type="ECO:0000313" key="9">
    <source>
        <dbReference type="EMBL" id="MEJ4098976.1"/>
    </source>
</evidence>
<feature type="transmembrane region" description="Helical" evidence="8">
    <location>
        <begin position="338"/>
        <end position="355"/>
    </location>
</feature>
<evidence type="ECO:0000256" key="7">
    <source>
        <dbReference type="ARBA" id="ARBA00023136"/>
    </source>
</evidence>